<proteinExistence type="predicted"/>
<protein>
    <recommendedName>
        <fullName evidence="3">F-box domain-containing protein</fullName>
    </recommendedName>
</protein>
<sequence>MVSPHTCSPRICLGCDCPNHYSPSTTSRDDGTANAIPAFDNLLRSNDSPSPSEECQLRDSISAGELRVIAIDDRVATLKKLQRTLSSQIALIGAEMEGLDSERGEVVVRITEHKRLLSPVRRLPPEILLKIFLGTTICPMPRTQSERFENWWDFHPRESSLWLIELVCKTWRRAVLDFPELWSSVNILLSDENFSSSNFRYVRRLGRQIGRSRCHPLSILICADSLQMSSKPLPPQLSLFLFSIQDRIKYLLLYLPSAMFNFVATLQLSLPILRTLTLLSTDIPFLSRMKLFGDTPVLDALDIVDIQNDISALDLPYHQITRYSTYRVFRIGLTPWSITSHILDVLSELKNLEECDSRCWHLSGRIDDVPQSCQKLRTLTLSSLAYEYPDVWAHLLDNLTLPQLSTLKVDCCVDEGHERDPQETFTVIRRLISRSQSPLTTFHFTHGNIDETDLLGFFRSVSPTIQEVRLLDVGPIALTDNIIIPLMITDMGNVPLPRLHTLHISGEMQFDINLLVEMVVSRWTSQGPSFQRLRKVILHRSLNLQDDREEEELARALAFSKLEEYYTEGLKLSYDIF</sequence>
<comment type="caution">
    <text evidence="1">The sequence shown here is derived from an EMBL/GenBank/DDBJ whole genome shotgun (WGS) entry which is preliminary data.</text>
</comment>
<reference evidence="1" key="1">
    <citation type="submission" date="2023-06" db="EMBL/GenBank/DDBJ databases">
        <authorList>
            <consortium name="Lawrence Berkeley National Laboratory"/>
            <person name="Ahrendt S."/>
            <person name="Sahu N."/>
            <person name="Indic B."/>
            <person name="Wong-Bajracharya J."/>
            <person name="Merenyi Z."/>
            <person name="Ke H.-M."/>
            <person name="Monk M."/>
            <person name="Kocsube S."/>
            <person name="Drula E."/>
            <person name="Lipzen A."/>
            <person name="Balint B."/>
            <person name="Henrissat B."/>
            <person name="Andreopoulos B."/>
            <person name="Martin F.M."/>
            <person name="Harder C.B."/>
            <person name="Rigling D."/>
            <person name="Ford K.L."/>
            <person name="Foster G.D."/>
            <person name="Pangilinan J."/>
            <person name="Papanicolaou A."/>
            <person name="Barry K."/>
            <person name="LaButti K."/>
            <person name="Viragh M."/>
            <person name="Koriabine M."/>
            <person name="Yan M."/>
            <person name="Riley R."/>
            <person name="Champramary S."/>
            <person name="Plett K.L."/>
            <person name="Tsai I.J."/>
            <person name="Slot J."/>
            <person name="Sipos G."/>
            <person name="Plett J."/>
            <person name="Nagy L.G."/>
            <person name="Grigoriev I.V."/>
        </authorList>
    </citation>
    <scope>NUCLEOTIDE SEQUENCE</scope>
    <source>
        <strain evidence="1">HWK02</strain>
    </source>
</reference>
<organism evidence="1 2">
    <name type="scientific">Armillaria luteobubalina</name>
    <dbReference type="NCBI Taxonomy" id="153913"/>
    <lineage>
        <taxon>Eukaryota</taxon>
        <taxon>Fungi</taxon>
        <taxon>Dikarya</taxon>
        <taxon>Basidiomycota</taxon>
        <taxon>Agaricomycotina</taxon>
        <taxon>Agaricomycetes</taxon>
        <taxon>Agaricomycetidae</taxon>
        <taxon>Agaricales</taxon>
        <taxon>Marasmiineae</taxon>
        <taxon>Physalacriaceae</taxon>
        <taxon>Armillaria</taxon>
    </lineage>
</organism>
<evidence type="ECO:0000313" key="2">
    <source>
        <dbReference type="Proteomes" id="UP001175228"/>
    </source>
</evidence>
<keyword evidence="2" id="KW-1185">Reference proteome</keyword>
<dbReference type="Gene3D" id="3.80.10.10">
    <property type="entry name" value="Ribonuclease Inhibitor"/>
    <property type="match status" value="1"/>
</dbReference>
<accession>A0AA39QIJ2</accession>
<evidence type="ECO:0000313" key="1">
    <source>
        <dbReference type="EMBL" id="KAK0503582.1"/>
    </source>
</evidence>
<evidence type="ECO:0008006" key="3">
    <source>
        <dbReference type="Google" id="ProtNLM"/>
    </source>
</evidence>
<name>A0AA39QIJ2_9AGAR</name>
<gene>
    <name evidence="1" type="ORF">EDD18DRAFT_637036</name>
</gene>
<dbReference type="SUPFAM" id="SSF52047">
    <property type="entry name" value="RNI-like"/>
    <property type="match status" value="1"/>
</dbReference>
<dbReference type="EMBL" id="JAUEPU010000004">
    <property type="protein sequence ID" value="KAK0503582.1"/>
    <property type="molecule type" value="Genomic_DNA"/>
</dbReference>
<dbReference type="Proteomes" id="UP001175228">
    <property type="component" value="Unassembled WGS sequence"/>
</dbReference>
<dbReference type="AlphaFoldDB" id="A0AA39QIJ2"/>
<dbReference type="InterPro" id="IPR032675">
    <property type="entry name" value="LRR_dom_sf"/>
</dbReference>